<evidence type="ECO:0000313" key="7">
    <source>
        <dbReference type="Proteomes" id="UP000251314"/>
    </source>
</evidence>
<evidence type="ECO:0000313" key="1">
    <source>
        <dbReference type="EMBL" id="KAG2823804.1"/>
    </source>
</evidence>
<organism evidence="6 7">
    <name type="scientific">Phytophthora cactorum</name>
    <dbReference type="NCBI Taxonomy" id="29920"/>
    <lineage>
        <taxon>Eukaryota</taxon>
        <taxon>Sar</taxon>
        <taxon>Stramenopiles</taxon>
        <taxon>Oomycota</taxon>
        <taxon>Peronosporomycetes</taxon>
        <taxon>Peronosporales</taxon>
        <taxon>Peronosporaceae</taxon>
        <taxon>Phytophthora</taxon>
    </lineage>
</organism>
<name>A0A329R7X1_9STRA</name>
<dbReference type="EMBL" id="RCMG01001592">
    <property type="protein sequence ID" value="KAG2823804.1"/>
    <property type="molecule type" value="Genomic_DNA"/>
</dbReference>
<dbReference type="EMBL" id="RCMV01001776">
    <property type="protein sequence ID" value="KAG3206902.1"/>
    <property type="molecule type" value="Genomic_DNA"/>
</dbReference>
<dbReference type="Proteomes" id="UP000735874">
    <property type="component" value="Unassembled WGS sequence"/>
</dbReference>
<reference evidence="1" key="2">
    <citation type="submission" date="2018-10" db="EMBL/GenBank/DDBJ databases">
        <title>Effector identification in a new, highly contiguous assembly of the strawberry crown rot pathogen Phytophthora cactorum.</title>
        <authorList>
            <person name="Armitage A.D."/>
            <person name="Nellist C.F."/>
            <person name="Bates H."/>
            <person name="Vickerstaff R.J."/>
            <person name="Harrison R.J."/>
        </authorList>
    </citation>
    <scope>NUCLEOTIDE SEQUENCE</scope>
    <source>
        <strain evidence="1">15-7</strain>
        <strain evidence="2">4032</strain>
        <strain evidence="3">4040</strain>
        <strain evidence="4">P415</strain>
        <strain evidence="5">P421</strain>
    </source>
</reference>
<accession>A0A329R7X1</accession>
<dbReference type="VEuPathDB" id="FungiDB:PC110_g22843"/>
<keyword evidence="7" id="KW-1185">Reference proteome</keyword>
<sequence length="149" mass="16934">MDKITEFKAWHDNATIKGSTVLKIVQREGVELPSGTPLSCGWLYRFQQRTGLWFSLRHSEGSSVDEELMKEKLKALQAVVAGYHPRDVYNMDDTAFYYRREPRGSLTTDKKEKGRSRASTELRSVLPPTPTARTGFLCISLGGRRCRAH</sequence>
<evidence type="ECO:0000313" key="2">
    <source>
        <dbReference type="EMBL" id="KAG2943748.1"/>
    </source>
</evidence>
<proteinExistence type="predicted"/>
<dbReference type="Proteomes" id="UP000251314">
    <property type="component" value="Unassembled WGS sequence"/>
</dbReference>
<comment type="caution">
    <text evidence="6">The sequence shown here is derived from an EMBL/GenBank/DDBJ whole genome shotgun (WGS) entry which is preliminary data.</text>
</comment>
<dbReference type="Proteomes" id="UP000697107">
    <property type="component" value="Unassembled WGS sequence"/>
</dbReference>
<gene>
    <name evidence="6" type="ORF">PC110_g22843</name>
    <name evidence="1" type="ORF">PC113_g22133</name>
    <name evidence="2" type="ORF">PC115_g689</name>
    <name evidence="3" type="ORF">PC117_g916</name>
    <name evidence="4" type="ORF">PC118_g22140</name>
    <name evidence="5" type="ORF">PC129_g21612</name>
</gene>
<dbReference type="EMBL" id="MJFZ01002472">
    <property type="protein sequence ID" value="RAW20714.1"/>
    <property type="molecule type" value="Genomic_DNA"/>
</dbReference>
<dbReference type="EMBL" id="RCMI01000007">
    <property type="protein sequence ID" value="KAG2943748.1"/>
    <property type="molecule type" value="Genomic_DNA"/>
</dbReference>
<dbReference type="EMBL" id="RCML01001655">
    <property type="protein sequence ID" value="KAG2961126.1"/>
    <property type="molecule type" value="Genomic_DNA"/>
</dbReference>
<dbReference type="Proteomes" id="UP000736787">
    <property type="component" value="Unassembled WGS sequence"/>
</dbReference>
<evidence type="ECO:0000313" key="6">
    <source>
        <dbReference type="EMBL" id="RAW20714.1"/>
    </source>
</evidence>
<dbReference type="Proteomes" id="UP000774804">
    <property type="component" value="Unassembled WGS sequence"/>
</dbReference>
<dbReference type="STRING" id="29920.A0A329R7X1"/>
<dbReference type="AlphaFoldDB" id="A0A329R7X1"/>
<evidence type="ECO:0000313" key="5">
    <source>
        <dbReference type="EMBL" id="KAG3206902.1"/>
    </source>
</evidence>
<evidence type="ECO:0000313" key="4">
    <source>
        <dbReference type="EMBL" id="KAG2961126.1"/>
    </source>
</evidence>
<dbReference type="EMBL" id="RCMK01000009">
    <property type="protein sequence ID" value="KAG2954829.1"/>
    <property type="molecule type" value="Genomic_DNA"/>
</dbReference>
<dbReference type="Proteomes" id="UP000760860">
    <property type="component" value="Unassembled WGS sequence"/>
</dbReference>
<evidence type="ECO:0008006" key="8">
    <source>
        <dbReference type="Google" id="ProtNLM"/>
    </source>
</evidence>
<reference evidence="6 7" key="1">
    <citation type="submission" date="2018-01" db="EMBL/GenBank/DDBJ databases">
        <title>Draft genome of the strawberry crown rot pathogen Phytophthora cactorum.</title>
        <authorList>
            <person name="Armitage A.D."/>
            <person name="Lysoe E."/>
            <person name="Nellist C.F."/>
            <person name="Harrison R.J."/>
            <person name="Brurberg M.B."/>
        </authorList>
    </citation>
    <scope>NUCLEOTIDE SEQUENCE [LARGE SCALE GENOMIC DNA]</scope>
    <source>
        <strain evidence="6 7">10300</strain>
    </source>
</reference>
<evidence type="ECO:0000313" key="3">
    <source>
        <dbReference type="EMBL" id="KAG2954829.1"/>
    </source>
</evidence>
<dbReference type="OrthoDB" id="109700at2759"/>
<protein>
    <recommendedName>
        <fullName evidence="8">HTH CENPB-type domain-containing protein</fullName>
    </recommendedName>
</protein>